<dbReference type="GO" id="GO:0003677">
    <property type="term" value="F:DNA binding"/>
    <property type="evidence" value="ECO:0007669"/>
    <property type="project" value="UniProtKB-KW"/>
</dbReference>
<gene>
    <name evidence="5" type="ORF">NIES2135_20320</name>
</gene>
<evidence type="ECO:0000256" key="1">
    <source>
        <dbReference type="ARBA" id="ARBA00008857"/>
    </source>
</evidence>
<dbReference type="PROSITE" id="PS51898">
    <property type="entry name" value="TYR_RECOMBINASE"/>
    <property type="match status" value="1"/>
</dbReference>
<dbReference type="Proteomes" id="UP000217895">
    <property type="component" value="Chromosome"/>
</dbReference>
<dbReference type="SUPFAM" id="SSF56349">
    <property type="entry name" value="DNA breaking-rejoining enzymes"/>
    <property type="match status" value="1"/>
</dbReference>
<proteinExistence type="inferred from homology"/>
<name>A0A1Z4JEN0_LEPBY</name>
<dbReference type="Pfam" id="PF00589">
    <property type="entry name" value="Phage_integrase"/>
    <property type="match status" value="1"/>
</dbReference>
<dbReference type="GO" id="GO:0006310">
    <property type="term" value="P:DNA recombination"/>
    <property type="evidence" value="ECO:0007669"/>
    <property type="project" value="UniProtKB-KW"/>
</dbReference>
<dbReference type="GO" id="GO:0015074">
    <property type="term" value="P:DNA integration"/>
    <property type="evidence" value="ECO:0007669"/>
    <property type="project" value="InterPro"/>
</dbReference>
<dbReference type="InterPro" id="IPR050090">
    <property type="entry name" value="Tyrosine_recombinase_XerCD"/>
</dbReference>
<dbReference type="AlphaFoldDB" id="A0A1Z4JEN0"/>
<reference evidence="5 6" key="1">
    <citation type="submission" date="2017-06" db="EMBL/GenBank/DDBJ databases">
        <title>Genome sequencing of cyanobaciteial culture collection at National Institute for Environmental Studies (NIES).</title>
        <authorList>
            <person name="Hirose Y."/>
            <person name="Shimura Y."/>
            <person name="Fujisawa T."/>
            <person name="Nakamura Y."/>
            <person name="Kawachi M."/>
        </authorList>
    </citation>
    <scope>NUCLEOTIDE SEQUENCE [LARGE SCALE GENOMIC DNA]</scope>
    <source>
        <strain evidence="5 6">NIES-2135</strain>
    </source>
</reference>
<keyword evidence="6" id="KW-1185">Reference proteome</keyword>
<dbReference type="InterPro" id="IPR011010">
    <property type="entry name" value="DNA_brk_join_enz"/>
</dbReference>
<dbReference type="InterPro" id="IPR002104">
    <property type="entry name" value="Integrase_catalytic"/>
</dbReference>
<feature type="domain" description="Tyr recombinase" evidence="4">
    <location>
        <begin position="164"/>
        <end position="349"/>
    </location>
</feature>
<sequence length="354" mass="40743">MPRNSKGTVAIEKIGNRFRLRWRWDGKQETLAIGPATKSYEILAKKVAHQIEHDIFVGTYDRTKARYGKEQPKKSILDVWDEFTAARQMAHDVKYKNVRSHLSRWERTVVEDVDSLDAKNFLDEIGGKASTRRSYLNLLIACWEWLNVEENPWKTVKLPKAESPSPDPFSQEEVDKILKQFEGSYYLNFVKGLLGTGTRPNELTPVTWGDVRWQQRHLCIDKSWDNRRHQIKTTKTGKTRTVPLSEAMVKFLQKIKPQNTIEDDLIFPAPMGGYIDTDNFRERHWKPSLLAAGVRYRSTYKNRHSVWSHAIALGMPIAEAAKYAGNSPKTMVQHYLGSVSKSQMPDLLGGEDLE</sequence>
<organism evidence="5 6">
    <name type="scientific">Leptolyngbya boryana NIES-2135</name>
    <dbReference type="NCBI Taxonomy" id="1973484"/>
    <lineage>
        <taxon>Bacteria</taxon>
        <taxon>Bacillati</taxon>
        <taxon>Cyanobacteriota</taxon>
        <taxon>Cyanophyceae</taxon>
        <taxon>Leptolyngbyales</taxon>
        <taxon>Leptolyngbyaceae</taxon>
        <taxon>Leptolyngbya group</taxon>
        <taxon>Leptolyngbya</taxon>
    </lineage>
</organism>
<evidence type="ECO:0000313" key="6">
    <source>
        <dbReference type="Proteomes" id="UP000217895"/>
    </source>
</evidence>
<keyword evidence="2" id="KW-0238">DNA-binding</keyword>
<evidence type="ECO:0000256" key="2">
    <source>
        <dbReference type="ARBA" id="ARBA00023125"/>
    </source>
</evidence>
<dbReference type="PANTHER" id="PTHR30349:SF41">
    <property type="entry name" value="INTEGRASE_RECOMBINASE PROTEIN MJ0367-RELATED"/>
    <property type="match status" value="1"/>
</dbReference>
<dbReference type="EMBL" id="AP018203">
    <property type="protein sequence ID" value="BAY55209.1"/>
    <property type="molecule type" value="Genomic_DNA"/>
</dbReference>
<accession>A0A1Z4JEN0</accession>
<keyword evidence="3" id="KW-0233">DNA recombination</keyword>
<dbReference type="Gene3D" id="1.10.443.10">
    <property type="entry name" value="Intergrase catalytic core"/>
    <property type="match status" value="1"/>
</dbReference>
<dbReference type="InterPro" id="IPR013762">
    <property type="entry name" value="Integrase-like_cat_sf"/>
</dbReference>
<dbReference type="PANTHER" id="PTHR30349">
    <property type="entry name" value="PHAGE INTEGRASE-RELATED"/>
    <property type="match status" value="1"/>
</dbReference>
<protein>
    <submittedName>
        <fullName evidence="5">Integrase family protein</fullName>
    </submittedName>
</protein>
<evidence type="ECO:0000259" key="4">
    <source>
        <dbReference type="PROSITE" id="PS51898"/>
    </source>
</evidence>
<evidence type="ECO:0000313" key="5">
    <source>
        <dbReference type="EMBL" id="BAY55209.1"/>
    </source>
</evidence>
<comment type="similarity">
    <text evidence="1">Belongs to the 'phage' integrase family.</text>
</comment>
<evidence type="ECO:0000256" key="3">
    <source>
        <dbReference type="ARBA" id="ARBA00023172"/>
    </source>
</evidence>